<sequence length="109" mass="12559">MKALVDTISWFLTRDGYYTGGSGCHLAKKFIQAREYGDSGPDNYEQRVWKAMWKLHIPQKLDIFFGKLVTIIFLTIIDSAKGLLLEYQQMNNTTAILEALLVIHDRIHL</sequence>
<dbReference type="AlphaFoldDB" id="B9SH85"/>
<organism evidence="1 2">
    <name type="scientific">Ricinus communis</name>
    <name type="common">Castor bean</name>
    <dbReference type="NCBI Taxonomy" id="3988"/>
    <lineage>
        <taxon>Eukaryota</taxon>
        <taxon>Viridiplantae</taxon>
        <taxon>Streptophyta</taxon>
        <taxon>Embryophyta</taxon>
        <taxon>Tracheophyta</taxon>
        <taxon>Spermatophyta</taxon>
        <taxon>Magnoliopsida</taxon>
        <taxon>eudicotyledons</taxon>
        <taxon>Gunneridae</taxon>
        <taxon>Pentapetalae</taxon>
        <taxon>rosids</taxon>
        <taxon>fabids</taxon>
        <taxon>Malpighiales</taxon>
        <taxon>Euphorbiaceae</taxon>
        <taxon>Acalyphoideae</taxon>
        <taxon>Acalypheae</taxon>
        <taxon>Ricinus</taxon>
    </lineage>
</organism>
<keyword evidence="2" id="KW-1185">Reference proteome</keyword>
<dbReference type="EMBL" id="EQ973961">
    <property type="protein sequence ID" value="EEF36992.1"/>
    <property type="molecule type" value="Genomic_DNA"/>
</dbReference>
<accession>B9SH85</accession>
<proteinExistence type="predicted"/>
<name>B9SH85_RICCO</name>
<gene>
    <name evidence="1" type="ORF">RCOM_0527810</name>
</gene>
<reference evidence="2" key="1">
    <citation type="journal article" date="2010" name="Nat. Biotechnol.">
        <title>Draft genome sequence of the oilseed species Ricinus communis.</title>
        <authorList>
            <person name="Chan A.P."/>
            <person name="Crabtree J."/>
            <person name="Zhao Q."/>
            <person name="Lorenzi H."/>
            <person name="Orvis J."/>
            <person name="Puiu D."/>
            <person name="Melake-Berhan A."/>
            <person name="Jones K.M."/>
            <person name="Redman J."/>
            <person name="Chen G."/>
            <person name="Cahoon E.B."/>
            <person name="Gedil M."/>
            <person name="Stanke M."/>
            <person name="Haas B.J."/>
            <person name="Wortman J.R."/>
            <person name="Fraser-Liggett C.M."/>
            <person name="Ravel J."/>
            <person name="Rabinowicz P.D."/>
        </authorList>
    </citation>
    <scope>NUCLEOTIDE SEQUENCE [LARGE SCALE GENOMIC DNA]</scope>
    <source>
        <strain evidence="2">cv. Hale</strain>
    </source>
</reference>
<dbReference type="InParanoid" id="B9SH85"/>
<evidence type="ECO:0000313" key="2">
    <source>
        <dbReference type="Proteomes" id="UP000008311"/>
    </source>
</evidence>
<dbReference type="Proteomes" id="UP000008311">
    <property type="component" value="Unassembled WGS sequence"/>
</dbReference>
<protein>
    <submittedName>
        <fullName evidence="1">Uncharacterized protein</fullName>
    </submittedName>
</protein>
<evidence type="ECO:0000313" key="1">
    <source>
        <dbReference type="EMBL" id="EEF36992.1"/>
    </source>
</evidence>